<reference evidence="1" key="2">
    <citation type="submission" date="2016-10" db="EMBL/GenBank/DDBJ databases">
        <title>New CRISPR-Cas systems from uncultivated microbes.</title>
        <authorList>
            <person name="Burstein D."/>
            <person name="Harrington L.B."/>
            <person name="Strutt S.C."/>
            <person name="Probst A.J."/>
            <person name="Anantharaman K."/>
            <person name="Thomas B.C."/>
            <person name="Doudna J.A."/>
            <person name="Banfield J.F."/>
        </authorList>
    </citation>
    <scope>NUCLEOTIDE SEQUENCE</scope>
    <source>
        <strain evidence="1">ARMAN-4</strain>
    </source>
</reference>
<name>D2EGB7_PARA4</name>
<accession>A0A1L3KS21</accession>
<protein>
    <submittedName>
        <fullName evidence="2">Uncharacterized protein</fullName>
    </submittedName>
</protein>
<evidence type="ECO:0000313" key="3">
    <source>
        <dbReference type="Proteomes" id="UP000009375"/>
    </source>
</evidence>
<accession>D2EGB7</accession>
<dbReference type="EMBL" id="KY040241">
    <property type="protein sequence ID" value="APG80628.1"/>
    <property type="molecule type" value="Genomic_DNA"/>
</dbReference>
<dbReference type="EMBL" id="GG730071">
    <property type="protein sequence ID" value="EEZ92600.1"/>
    <property type="molecule type" value="Genomic_DNA"/>
</dbReference>
<evidence type="ECO:0000313" key="2">
    <source>
        <dbReference type="EMBL" id="EEZ92600.1"/>
    </source>
</evidence>
<dbReference type="AlphaFoldDB" id="D2EGB7"/>
<proteinExistence type="predicted"/>
<reference evidence="2 3" key="1">
    <citation type="journal article" date="2010" name="Proc. Natl. Acad. Sci. U.S.A.">
        <title>Enigmatic, ultrasmall, uncultivated Archaea.</title>
        <authorList>
            <person name="Baker B.J."/>
            <person name="Comolli L.R."/>
            <person name="Dick G.J."/>
            <person name="Hauser L.J."/>
            <person name="Hyatt D."/>
            <person name="Dill B.D."/>
            <person name="Land M.L."/>
            <person name="Verberkmoes N.C."/>
            <person name="Hettich R.L."/>
            <person name="Banfield J.F."/>
        </authorList>
    </citation>
    <scope>NUCLEOTIDE SEQUENCE [LARGE SCALE GENOMIC DNA]</scope>
</reference>
<gene>
    <name evidence="2" type="ORF">BJBARM4_0817</name>
</gene>
<organism evidence="2 3">
    <name type="scientific">Candidatus Parvarchaeum acidiphilum ARMAN-4</name>
    <dbReference type="NCBI Taxonomy" id="662760"/>
    <lineage>
        <taxon>Archaea</taxon>
        <taxon>Candidatus Parvarchaeota</taxon>
        <taxon>Candidatus Parvarchaeum</taxon>
    </lineage>
</organism>
<evidence type="ECO:0000313" key="1">
    <source>
        <dbReference type="EMBL" id="APG80628.1"/>
    </source>
</evidence>
<sequence>MEKYEDLEEVLESKRTFNRKVEEAFSSLPKENWMPLKRPANLFPVRIDSQYNHEPLTVINYEVMDSIEQGNLFGRLFKDENEVYLSRGVGYVDGKKGIYFFFLRRNGELYRDIAFADHRTNKVVFDGRELEKISEKHLRKVAYAINEYLSGNYEFL</sequence>
<dbReference type="Proteomes" id="UP000009375">
    <property type="component" value="Unassembled WGS sequence"/>
</dbReference>